<keyword evidence="1" id="KW-0812">Transmembrane</keyword>
<evidence type="ECO:0000256" key="1">
    <source>
        <dbReference type="SAM" id="Phobius"/>
    </source>
</evidence>
<accession>A0A6J5ZY98</accession>
<keyword evidence="1" id="KW-1133">Transmembrane helix</keyword>
<keyword evidence="1" id="KW-0472">Membrane</keyword>
<feature type="transmembrane region" description="Helical" evidence="1">
    <location>
        <begin position="242"/>
        <end position="261"/>
    </location>
</feature>
<feature type="transmembrane region" description="Helical" evidence="1">
    <location>
        <begin position="178"/>
        <end position="198"/>
    </location>
</feature>
<dbReference type="AlphaFoldDB" id="A0A6J5ZY98"/>
<evidence type="ECO:0000313" key="3">
    <source>
        <dbReference type="EMBL" id="CAB5035401.1"/>
    </source>
</evidence>
<evidence type="ECO:0000313" key="2">
    <source>
        <dbReference type="EMBL" id="CAB4347614.1"/>
    </source>
</evidence>
<gene>
    <name evidence="2" type="ORF">UFOPK3522_01760</name>
    <name evidence="3" type="ORF">UFOPK4175_00797</name>
</gene>
<dbReference type="EMBL" id="CAFBPX010000133">
    <property type="protein sequence ID" value="CAB5035401.1"/>
    <property type="molecule type" value="Genomic_DNA"/>
</dbReference>
<feature type="transmembrane region" description="Helical" evidence="1">
    <location>
        <begin position="29"/>
        <end position="56"/>
    </location>
</feature>
<protein>
    <submittedName>
        <fullName evidence="2">Unannotated protein</fullName>
    </submittedName>
</protein>
<organism evidence="2">
    <name type="scientific">freshwater metagenome</name>
    <dbReference type="NCBI Taxonomy" id="449393"/>
    <lineage>
        <taxon>unclassified sequences</taxon>
        <taxon>metagenomes</taxon>
        <taxon>ecological metagenomes</taxon>
    </lineage>
</organism>
<feature type="transmembrane region" description="Helical" evidence="1">
    <location>
        <begin position="146"/>
        <end position="166"/>
    </location>
</feature>
<feature type="transmembrane region" description="Helical" evidence="1">
    <location>
        <begin position="77"/>
        <end position="99"/>
    </location>
</feature>
<reference evidence="2" key="1">
    <citation type="submission" date="2020-05" db="EMBL/GenBank/DDBJ databases">
        <authorList>
            <person name="Chiriac C."/>
            <person name="Salcher M."/>
            <person name="Ghai R."/>
            <person name="Kavagutti S V."/>
        </authorList>
    </citation>
    <scope>NUCLEOTIDE SEQUENCE</scope>
</reference>
<proteinExistence type="predicted"/>
<sequence length="275" mass="29954">MRLTARRRGADPDRPDGLLLFFDDPVTGLLPWFSIAFLVGPLTFFWASVVSLGLSAGLVLASKLRGEEAKVLELSDLVFFIALTVVAALAGPSVISWLNDHADEVANVAVALLAYGSLAIGRPFTSQYTINRFPNASEELRAHLDRVGTTVWALALTFAALAGFYGEFVLPDLATNLWTGWILQTAPLIVAFNATIWFDRRALARQAGEPPFPGIWALLRDISFWFIPSGCLSLIFDSAPPAVGWALIAVGATMTLLFWALQVREDGRLRIVASH</sequence>
<dbReference type="EMBL" id="CAESAO010000240">
    <property type="protein sequence ID" value="CAB4347614.1"/>
    <property type="molecule type" value="Genomic_DNA"/>
</dbReference>
<feature type="transmembrane region" description="Helical" evidence="1">
    <location>
        <begin position="105"/>
        <end position="125"/>
    </location>
</feature>
<name>A0A6J5ZY98_9ZZZZ</name>